<dbReference type="NCBIfam" id="TIGR01494">
    <property type="entry name" value="ATPase_P-type"/>
    <property type="match status" value="1"/>
</dbReference>
<protein>
    <submittedName>
        <fullName evidence="8">Phospholipid-transporting ATPase IIB</fullName>
    </submittedName>
</protein>
<evidence type="ECO:0000256" key="1">
    <source>
        <dbReference type="ARBA" id="ARBA00004370"/>
    </source>
</evidence>
<evidence type="ECO:0000313" key="7">
    <source>
        <dbReference type="Proteomes" id="UP000272942"/>
    </source>
</evidence>
<dbReference type="GO" id="GO:0006897">
    <property type="term" value="P:endocytosis"/>
    <property type="evidence" value="ECO:0007669"/>
    <property type="project" value="TreeGrafter"/>
</dbReference>
<dbReference type="GO" id="GO:0140326">
    <property type="term" value="F:ATPase-coupled intramembrane lipid transporter activity"/>
    <property type="evidence" value="ECO:0007669"/>
    <property type="project" value="TreeGrafter"/>
</dbReference>
<dbReference type="Pfam" id="PF00702">
    <property type="entry name" value="Hydrolase"/>
    <property type="match status" value="1"/>
</dbReference>
<evidence type="ECO:0000256" key="5">
    <source>
        <dbReference type="SAM" id="Phobius"/>
    </source>
</evidence>
<dbReference type="EMBL" id="UZAN01061706">
    <property type="protein sequence ID" value="VDP93045.1"/>
    <property type="molecule type" value="Genomic_DNA"/>
</dbReference>
<reference evidence="8" key="1">
    <citation type="submission" date="2016-06" db="UniProtKB">
        <authorList>
            <consortium name="WormBaseParasite"/>
        </authorList>
    </citation>
    <scope>IDENTIFICATION</scope>
</reference>
<evidence type="ECO:0000313" key="8">
    <source>
        <dbReference type="WBParaSite" id="ECPE_0001581401-mRNA-1"/>
    </source>
</evidence>
<evidence type="ECO:0000256" key="4">
    <source>
        <dbReference type="ARBA" id="ARBA00023136"/>
    </source>
</evidence>
<keyword evidence="7" id="KW-1185">Reference proteome</keyword>
<dbReference type="SUPFAM" id="SSF81660">
    <property type="entry name" value="Metal cation-transporting ATPase, ATP-binding domain N"/>
    <property type="match status" value="1"/>
</dbReference>
<evidence type="ECO:0000256" key="2">
    <source>
        <dbReference type="ARBA" id="ARBA00022692"/>
    </source>
</evidence>
<keyword evidence="3 5" id="KW-1133">Transmembrane helix</keyword>
<dbReference type="Proteomes" id="UP000272942">
    <property type="component" value="Unassembled WGS sequence"/>
</dbReference>
<dbReference type="GO" id="GO:0016887">
    <property type="term" value="F:ATP hydrolysis activity"/>
    <property type="evidence" value="ECO:0007669"/>
    <property type="project" value="InterPro"/>
</dbReference>
<organism evidence="8">
    <name type="scientific">Echinostoma caproni</name>
    <dbReference type="NCBI Taxonomy" id="27848"/>
    <lineage>
        <taxon>Eukaryota</taxon>
        <taxon>Metazoa</taxon>
        <taxon>Spiralia</taxon>
        <taxon>Lophotrochozoa</taxon>
        <taxon>Platyhelminthes</taxon>
        <taxon>Trematoda</taxon>
        <taxon>Digenea</taxon>
        <taxon>Plagiorchiida</taxon>
        <taxon>Echinostomata</taxon>
        <taxon>Echinostomatoidea</taxon>
        <taxon>Echinostomatidae</taxon>
        <taxon>Echinostoma</taxon>
    </lineage>
</organism>
<dbReference type="AlphaFoldDB" id="A0A183B989"/>
<dbReference type="GO" id="GO:0005524">
    <property type="term" value="F:ATP binding"/>
    <property type="evidence" value="ECO:0007669"/>
    <property type="project" value="InterPro"/>
</dbReference>
<dbReference type="OrthoDB" id="377733at2759"/>
<dbReference type="GO" id="GO:0005886">
    <property type="term" value="C:plasma membrane"/>
    <property type="evidence" value="ECO:0007669"/>
    <property type="project" value="TreeGrafter"/>
</dbReference>
<keyword evidence="4 5" id="KW-0472">Membrane</keyword>
<dbReference type="GO" id="GO:0005802">
    <property type="term" value="C:trans-Golgi network"/>
    <property type="evidence" value="ECO:0007669"/>
    <property type="project" value="TreeGrafter"/>
</dbReference>
<dbReference type="InterPro" id="IPR023299">
    <property type="entry name" value="ATPase_P-typ_cyto_dom_N"/>
</dbReference>
<keyword evidence="2 5" id="KW-0812">Transmembrane</keyword>
<dbReference type="PANTHER" id="PTHR24092:SF5">
    <property type="entry name" value="PHOSPHOLIPID-TRANSPORTING ATPASE"/>
    <property type="match status" value="1"/>
</dbReference>
<feature type="transmembrane region" description="Helical" evidence="5">
    <location>
        <begin position="178"/>
        <end position="199"/>
    </location>
</feature>
<dbReference type="GO" id="GO:0006890">
    <property type="term" value="P:retrograde vesicle-mediated transport, Golgi to endoplasmic reticulum"/>
    <property type="evidence" value="ECO:0007669"/>
    <property type="project" value="TreeGrafter"/>
</dbReference>
<comment type="subcellular location">
    <subcellularLocation>
        <location evidence="1">Membrane</location>
    </subcellularLocation>
</comment>
<evidence type="ECO:0000256" key="3">
    <source>
        <dbReference type="ARBA" id="ARBA00022989"/>
    </source>
</evidence>
<dbReference type="Gene3D" id="3.40.1110.10">
    <property type="entry name" value="Calcium-transporting ATPase, cytoplasmic domain N"/>
    <property type="match status" value="1"/>
</dbReference>
<dbReference type="Gene3D" id="3.40.50.1000">
    <property type="entry name" value="HAD superfamily/HAD-like"/>
    <property type="match status" value="1"/>
</dbReference>
<reference evidence="6 7" key="2">
    <citation type="submission" date="2018-11" db="EMBL/GenBank/DDBJ databases">
        <authorList>
            <consortium name="Pathogen Informatics"/>
        </authorList>
    </citation>
    <scope>NUCLEOTIDE SEQUENCE [LARGE SCALE GENOMIC DNA]</scope>
    <source>
        <strain evidence="6 7">Egypt</strain>
    </source>
</reference>
<dbReference type="SUPFAM" id="SSF56784">
    <property type="entry name" value="HAD-like"/>
    <property type="match status" value="1"/>
</dbReference>
<dbReference type="InterPro" id="IPR036412">
    <property type="entry name" value="HAD-like_sf"/>
</dbReference>
<evidence type="ECO:0000313" key="6">
    <source>
        <dbReference type="EMBL" id="VDP93045.1"/>
    </source>
</evidence>
<dbReference type="InterPro" id="IPR001757">
    <property type="entry name" value="P_typ_ATPase"/>
</dbReference>
<dbReference type="GO" id="GO:0045332">
    <property type="term" value="P:phospholipid translocation"/>
    <property type="evidence" value="ECO:0007669"/>
    <property type="project" value="TreeGrafter"/>
</dbReference>
<dbReference type="InterPro" id="IPR023214">
    <property type="entry name" value="HAD_sf"/>
</dbReference>
<dbReference type="GO" id="GO:0005768">
    <property type="term" value="C:endosome"/>
    <property type="evidence" value="ECO:0007669"/>
    <property type="project" value="TreeGrafter"/>
</dbReference>
<proteinExistence type="predicted"/>
<accession>A0A183B989</accession>
<dbReference type="WBParaSite" id="ECPE_0001581401-mRNA-1">
    <property type="protein sequence ID" value="ECPE_0001581401-mRNA-1"/>
    <property type="gene ID" value="ECPE_0001581401"/>
</dbReference>
<gene>
    <name evidence="6" type="ORF">ECPE_LOCUS15773</name>
</gene>
<name>A0A183B989_9TREM</name>
<sequence>MHPRNVCTYEILNLFPFSSESKRMGIILRDRTTRKITFYVKGADTVMKTLVSYTDWYHTAKMSVVDRVEKMQAVVATLETELDVLCLTGVEDKLQEGVRPTLEALRNAGIRVWMLTGDKLETAECIAKSSRLVARDMPVYTFQNVTGRMDAHLELNAFRKRCEHALLITGSAMEVRGYLVSFFCFVSVCFSLFSVVCVVRRLLQNLHAPVSWRRSYRRSITN</sequence>
<dbReference type="PANTHER" id="PTHR24092">
    <property type="entry name" value="PROBABLE PHOSPHOLIPID-TRANSPORTING ATPASE"/>
    <property type="match status" value="1"/>
</dbReference>